<evidence type="ECO:0000259" key="4">
    <source>
        <dbReference type="PROSITE" id="PS50042"/>
    </source>
</evidence>
<dbReference type="eggNOG" id="COG0664">
    <property type="taxonomic scope" value="Bacteria"/>
</dbReference>
<dbReference type="OrthoDB" id="1116216at2"/>
<protein>
    <submittedName>
        <fullName evidence="5">Cyclic nucleotide-binding domain protein</fullName>
    </submittedName>
</protein>
<dbReference type="Pfam" id="PF00027">
    <property type="entry name" value="cNMP_binding"/>
    <property type="match status" value="1"/>
</dbReference>
<comment type="caution">
    <text evidence="5">The sequence shown here is derived from an EMBL/GenBank/DDBJ whole genome shotgun (WGS) entry which is preliminary data.</text>
</comment>
<dbReference type="InterPro" id="IPR018490">
    <property type="entry name" value="cNMP-bd_dom_sf"/>
</dbReference>
<dbReference type="InterPro" id="IPR036390">
    <property type="entry name" value="WH_DNA-bd_sf"/>
</dbReference>
<dbReference type="PROSITE" id="PS50042">
    <property type="entry name" value="CNMP_BINDING_3"/>
    <property type="match status" value="1"/>
</dbReference>
<keyword evidence="1" id="KW-0805">Transcription regulation</keyword>
<gene>
    <name evidence="5" type="ORF">HMPREF0762_00051</name>
</gene>
<dbReference type="Gene3D" id="2.60.120.10">
    <property type="entry name" value="Jelly Rolls"/>
    <property type="match status" value="1"/>
</dbReference>
<keyword evidence="6" id="KW-1185">Reference proteome</keyword>
<dbReference type="InterPro" id="IPR012318">
    <property type="entry name" value="HTH_CRP"/>
</dbReference>
<accession>D0WE27</accession>
<dbReference type="InterPro" id="IPR014710">
    <property type="entry name" value="RmlC-like_jellyroll"/>
</dbReference>
<dbReference type="CDD" id="cd00038">
    <property type="entry name" value="CAP_ED"/>
    <property type="match status" value="1"/>
</dbReference>
<feature type="domain" description="Cyclic nucleotide-binding" evidence="4">
    <location>
        <begin position="16"/>
        <end position="87"/>
    </location>
</feature>
<dbReference type="Pfam" id="PF13545">
    <property type="entry name" value="HTH_Crp_2"/>
    <property type="match status" value="1"/>
</dbReference>
<sequence length="218" mass="24741">MSIDDKTMARIKASSPFAGVAEEDMEALVDQLHAYTRAYAKDTVIRHAGDELDFYPVILEGEVQSAMPRGESEQIIARFLPGESFAEAVPGGPGVCPVNIRALCDTVLLQIPAQGLKHCAHPSASIVQANLMQMMARRITWLSKKIALLNEPRLRKRILLFLEDQDKEEDGSIRVYFSRKDMAEYLGVNDKALLREIKRMQEEGVLWVEDRRFRILRR</sequence>
<dbReference type="SUPFAM" id="SSF51206">
    <property type="entry name" value="cAMP-binding domain-like"/>
    <property type="match status" value="1"/>
</dbReference>
<dbReference type="InterPro" id="IPR000595">
    <property type="entry name" value="cNMP-bd_dom"/>
</dbReference>
<reference evidence="5" key="1">
    <citation type="submission" date="2009-10" db="EMBL/GenBank/DDBJ databases">
        <authorList>
            <person name="Weinstock G."/>
            <person name="Sodergren E."/>
            <person name="Clifton S."/>
            <person name="Fulton L."/>
            <person name="Fulton B."/>
            <person name="Courtney L."/>
            <person name="Fronick C."/>
            <person name="Harrison M."/>
            <person name="Strong C."/>
            <person name="Farmer C."/>
            <person name="Delahaunty K."/>
            <person name="Markovic C."/>
            <person name="Hall O."/>
            <person name="Minx P."/>
            <person name="Tomlinson C."/>
            <person name="Mitreva M."/>
            <person name="Nelson J."/>
            <person name="Hou S."/>
            <person name="Wollam A."/>
            <person name="Pepin K.H."/>
            <person name="Johnson M."/>
            <person name="Bhonagiri V."/>
            <person name="Nash W.E."/>
            <person name="Warren W."/>
            <person name="Chinwalla A."/>
            <person name="Mardis E.R."/>
            <person name="Wilson R.K."/>
        </authorList>
    </citation>
    <scope>NUCLEOTIDE SEQUENCE [LARGE SCALE GENOMIC DNA]</scope>
    <source>
        <strain evidence="5">ATCC 700122</strain>
    </source>
</reference>
<proteinExistence type="predicted"/>
<dbReference type="HOGENOM" id="CLU_075053_4_1_11"/>
<evidence type="ECO:0000256" key="2">
    <source>
        <dbReference type="ARBA" id="ARBA00023125"/>
    </source>
</evidence>
<dbReference type="SUPFAM" id="SSF46785">
    <property type="entry name" value="Winged helix' DNA-binding domain"/>
    <property type="match status" value="1"/>
</dbReference>
<keyword evidence="3" id="KW-0804">Transcription</keyword>
<dbReference type="Proteomes" id="UP000006001">
    <property type="component" value="Unassembled WGS sequence"/>
</dbReference>
<evidence type="ECO:0000313" key="5">
    <source>
        <dbReference type="EMBL" id="EEZ61965.1"/>
    </source>
</evidence>
<evidence type="ECO:0000256" key="3">
    <source>
        <dbReference type="ARBA" id="ARBA00023163"/>
    </source>
</evidence>
<dbReference type="SMART" id="SM00100">
    <property type="entry name" value="cNMP"/>
    <property type="match status" value="1"/>
</dbReference>
<dbReference type="STRING" id="649764.HMPREF0762_00051"/>
<dbReference type="EMBL" id="ACUX02000004">
    <property type="protein sequence ID" value="EEZ61965.1"/>
    <property type="molecule type" value="Genomic_DNA"/>
</dbReference>
<dbReference type="GO" id="GO:0003677">
    <property type="term" value="F:DNA binding"/>
    <property type="evidence" value="ECO:0007669"/>
    <property type="project" value="UniProtKB-KW"/>
</dbReference>
<dbReference type="AlphaFoldDB" id="D0WE27"/>
<evidence type="ECO:0000256" key="1">
    <source>
        <dbReference type="ARBA" id="ARBA00023015"/>
    </source>
</evidence>
<keyword evidence="2" id="KW-0238">DNA-binding</keyword>
<dbReference type="GeneID" id="85006738"/>
<dbReference type="RefSeq" id="WP_006361298.1">
    <property type="nucleotide sequence ID" value="NZ_GG700630.1"/>
</dbReference>
<dbReference type="GO" id="GO:0006355">
    <property type="term" value="P:regulation of DNA-templated transcription"/>
    <property type="evidence" value="ECO:0007669"/>
    <property type="project" value="InterPro"/>
</dbReference>
<evidence type="ECO:0000313" key="6">
    <source>
        <dbReference type="Proteomes" id="UP000006001"/>
    </source>
</evidence>
<name>D0WE27_SLAES</name>
<organism evidence="5 6">
    <name type="scientific">Slackia exigua (strain ATCC 700122 / DSM 15923 / CIP 105133 / JCM 11022 / KCTC 5966 / S-7)</name>
    <dbReference type="NCBI Taxonomy" id="649764"/>
    <lineage>
        <taxon>Bacteria</taxon>
        <taxon>Bacillati</taxon>
        <taxon>Actinomycetota</taxon>
        <taxon>Coriobacteriia</taxon>
        <taxon>Eggerthellales</taxon>
        <taxon>Eggerthellaceae</taxon>
        <taxon>Slackia</taxon>
    </lineage>
</organism>